<reference evidence="4" key="3">
    <citation type="submission" date="2021-05" db="UniProtKB">
        <authorList>
            <consortium name="EnsemblPlants"/>
        </authorList>
    </citation>
    <scope>IDENTIFICATION</scope>
    <source>
        <strain evidence="4">cv. B73</strain>
    </source>
</reference>
<dbReference type="InterPro" id="IPR043519">
    <property type="entry name" value="NT_sf"/>
</dbReference>
<reference evidence="4" key="2">
    <citation type="submission" date="2019-07" db="EMBL/GenBank/DDBJ databases">
        <authorList>
            <person name="Seetharam A."/>
            <person name="Woodhouse M."/>
            <person name="Cannon E."/>
        </authorList>
    </citation>
    <scope>NUCLEOTIDE SEQUENCE [LARGE SCALE GENOMIC DNA]</scope>
    <source>
        <strain evidence="4">cv. B73</strain>
    </source>
</reference>
<feature type="region of interest" description="Disordered" evidence="1">
    <location>
        <begin position="1"/>
        <end position="25"/>
    </location>
</feature>
<protein>
    <recommendedName>
        <fullName evidence="6">Nucleotidyltransferase family protein</fullName>
    </recommendedName>
</protein>
<dbReference type="Pfam" id="PF26180">
    <property type="entry name" value="PAP-OAS1"/>
    <property type="match status" value="1"/>
</dbReference>
<dbReference type="AlphaFoldDB" id="A0A804NY95"/>
<dbReference type="Gene3D" id="1.10.1410.10">
    <property type="match status" value="1"/>
</dbReference>
<name>A0A804NY95_MAIZE</name>
<dbReference type="EnsemblPlants" id="Zm00001eb195290_T003">
    <property type="protein sequence ID" value="Zm00001eb195290_P003"/>
    <property type="gene ID" value="Zm00001eb195290"/>
</dbReference>
<dbReference type="Proteomes" id="UP000007305">
    <property type="component" value="Chromosome 4"/>
</dbReference>
<dbReference type="InterPro" id="IPR058920">
    <property type="entry name" value="PAP-OAS1-bd-rel"/>
</dbReference>
<dbReference type="InterPro" id="IPR054708">
    <property type="entry name" value="MTPAP-like_central"/>
</dbReference>
<organism evidence="4 5">
    <name type="scientific">Zea mays</name>
    <name type="common">Maize</name>
    <dbReference type="NCBI Taxonomy" id="4577"/>
    <lineage>
        <taxon>Eukaryota</taxon>
        <taxon>Viridiplantae</taxon>
        <taxon>Streptophyta</taxon>
        <taxon>Embryophyta</taxon>
        <taxon>Tracheophyta</taxon>
        <taxon>Spermatophyta</taxon>
        <taxon>Magnoliopsida</taxon>
        <taxon>Liliopsida</taxon>
        <taxon>Poales</taxon>
        <taxon>Poaceae</taxon>
        <taxon>PACMAD clade</taxon>
        <taxon>Panicoideae</taxon>
        <taxon>Andropogonodae</taxon>
        <taxon>Andropogoneae</taxon>
        <taxon>Tripsacinae</taxon>
        <taxon>Zea</taxon>
    </lineage>
</organism>
<feature type="domain" description="PAP/OAS1 substrate-binding-related" evidence="3">
    <location>
        <begin position="171"/>
        <end position="362"/>
    </location>
</feature>
<evidence type="ECO:0000313" key="5">
    <source>
        <dbReference type="Proteomes" id="UP000007305"/>
    </source>
</evidence>
<feature type="domain" description="Poly(A) RNA polymerase mitochondrial-like central palm" evidence="2">
    <location>
        <begin position="38"/>
        <end position="156"/>
    </location>
</feature>
<dbReference type="Gene3D" id="3.30.460.10">
    <property type="entry name" value="Beta Polymerase, domain 2"/>
    <property type="match status" value="1"/>
</dbReference>
<dbReference type="Pfam" id="PF22600">
    <property type="entry name" value="MTPAP-like_central"/>
    <property type="match status" value="1"/>
</dbReference>
<evidence type="ECO:0000259" key="3">
    <source>
        <dbReference type="Pfam" id="PF26180"/>
    </source>
</evidence>
<dbReference type="InParanoid" id="A0A804NY95"/>
<keyword evidence="5" id="KW-1185">Reference proteome</keyword>
<proteinExistence type="predicted"/>
<accession>A0A804NY95</accession>
<dbReference type="SUPFAM" id="SSF81631">
    <property type="entry name" value="PAP/OAS1 substrate-binding domain"/>
    <property type="match status" value="1"/>
</dbReference>
<dbReference type="SUPFAM" id="SSF81301">
    <property type="entry name" value="Nucleotidyltransferase"/>
    <property type="match status" value="1"/>
</dbReference>
<dbReference type="PANTHER" id="PTHR45979">
    <property type="entry name" value="PAP/OAS1 SUBSTRATE-BINDING DOMAIN SUPERFAMILY"/>
    <property type="match status" value="1"/>
</dbReference>
<dbReference type="Gramene" id="Zm00001eb195290_T003">
    <property type="protein sequence ID" value="Zm00001eb195290_P003"/>
    <property type="gene ID" value="Zm00001eb195290"/>
</dbReference>
<dbReference type="InterPro" id="IPR058921">
    <property type="entry name" value="PAP/OAS1-rel"/>
</dbReference>
<evidence type="ECO:0008006" key="6">
    <source>
        <dbReference type="Google" id="ProtNLM"/>
    </source>
</evidence>
<dbReference type="PANTHER" id="PTHR45979:SF32">
    <property type="entry name" value="OS12G0114200 PROTEIN"/>
    <property type="match status" value="1"/>
</dbReference>
<evidence type="ECO:0000256" key="1">
    <source>
        <dbReference type="SAM" id="MobiDB-lite"/>
    </source>
</evidence>
<reference evidence="5" key="1">
    <citation type="journal article" date="2009" name="Science">
        <title>The B73 maize genome: complexity, diversity, and dynamics.</title>
        <authorList>
            <person name="Schnable P.S."/>
            <person name="Ware D."/>
            <person name="Fulton R.S."/>
            <person name="Stein J.C."/>
            <person name="Wei F."/>
            <person name="Pasternak S."/>
            <person name="Liang C."/>
            <person name="Zhang J."/>
            <person name="Fulton L."/>
            <person name="Graves T.A."/>
            <person name="Minx P."/>
            <person name="Reily A.D."/>
            <person name="Courtney L."/>
            <person name="Kruchowski S.S."/>
            <person name="Tomlinson C."/>
            <person name="Strong C."/>
            <person name="Delehaunty K."/>
            <person name="Fronick C."/>
            <person name="Courtney B."/>
            <person name="Rock S.M."/>
            <person name="Belter E."/>
            <person name="Du F."/>
            <person name="Kim K."/>
            <person name="Abbott R.M."/>
            <person name="Cotton M."/>
            <person name="Levy A."/>
            <person name="Marchetto P."/>
            <person name="Ochoa K."/>
            <person name="Jackson S.M."/>
            <person name="Gillam B."/>
            <person name="Chen W."/>
            <person name="Yan L."/>
            <person name="Higginbotham J."/>
            <person name="Cardenas M."/>
            <person name="Waligorski J."/>
            <person name="Applebaum E."/>
            <person name="Phelps L."/>
            <person name="Falcone J."/>
            <person name="Kanchi K."/>
            <person name="Thane T."/>
            <person name="Scimone A."/>
            <person name="Thane N."/>
            <person name="Henke J."/>
            <person name="Wang T."/>
            <person name="Ruppert J."/>
            <person name="Shah N."/>
            <person name="Rotter K."/>
            <person name="Hodges J."/>
            <person name="Ingenthron E."/>
            <person name="Cordes M."/>
            <person name="Kohlberg S."/>
            <person name="Sgro J."/>
            <person name="Delgado B."/>
            <person name="Mead K."/>
            <person name="Chinwalla A."/>
            <person name="Leonard S."/>
            <person name="Crouse K."/>
            <person name="Collura K."/>
            <person name="Kudrna D."/>
            <person name="Currie J."/>
            <person name="He R."/>
            <person name="Angelova A."/>
            <person name="Rajasekar S."/>
            <person name="Mueller T."/>
            <person name="Lomeli R."/>
            <person name="Scara G."/>
            <person name="Ko A."/>
            <person name="Delaney K."/>
            <person name="Wissotski M."/>
            <person name="Lopez G."/>
            <person name="Campos D."/>
            <person name="Braidotti M."/>
            <person name="Ashley E."/>
            <person name="Golser W."/>
            <person name="Kim H."/>
            <person name="Lee S."/>
            <person name="Lin J."/>
            <person name="Dujmic Z."/>
            <person name="Kim W."/>
            <person name="Talag J."/>
            <person name="Zuccolo A."/>
            <person name="Fan C."/>
            <person name="Sebastian A."/>
            <person name="Kramer M."/>
            <person name="Spiegel L."/>
            <person name="Nascimento L."/>
            <person name="Zutavern T."/>
            <person name="Miller B."/>
            <person name="Ambroise C."/>
            <person name="Muller S."/>
            <person name="Spooner W."/>
            <person name="Narechania A."/>
            <person name="Ren L."/>
            <person name="Wei S."/>
            <person name="Kumari S."/>
            <person name="Faga B."/>
            <person name="Levy M.J."/>
            <person name="McMahan L."/>
            <person name="Van Buren P."/>
            <person name="Vaughn M.W."/>
            <person name="Ying K."/>
            <person name="Yeh C.-T."/>
            <person name="Emrich S.J."/>
            <person name="Jia Y."/>
            <person name="Kalyanaraman A."/>
            <person name="Hsia A.-P."/>
            <person name="Barbazuk W.B."/>
            <person name="Baucom R.S."/>
            <person name="Brutnell T.P."/>
            <person name="Carpita N.C."/>
            <person name="Chaparro C."/>
            <person name="Chia J.-M."/>
            <person name="Deragon J.-M."/>
            <person name="Estill J.C."/>
            <person name="Fu Y."/>
            <person name="Jeddeloh J.A."/>
            <person name="Han Y."/>
            <person name="Lee H."/>
            <person name="Li P."/>
            <person name="Lisch D.R."/>
            <person name="Liu S."/>
            <person name="Liu Z."/>
            <person name="Nagel D.H."/>
            <person name="McCann M.C."/>
            <person name="SanMiguel P."/>
            <person name="Myers A.M."/>
            <person name="Nettleton D."/>
            <person name="Nguyen J."/>
            <person name="Penning B.W."/>
            <person name="Ponnala L."/>
            <person name="Schneider K.L."/>
            <person name="Schwartz D.C."/>
            <person name="Sharma A."/>
            <person name="Soderlund C."/>
            <person name="Springer N.M."/>
            <person name="Sun Q."/>
            <person name="Wang H."/>
            <person name="Waterman M."/>
            <person name="Westerman R."/>
            <person name="Wolfgruber T.K."/>
            <person name="Yang L."/>
            <person name="Yu Y."/>
            <person name="Zhang L."/>
            <person name="Zhou S."/>
            <person name="Zhu Q."/>
            <person name="Bennetzen J.L."/>
            <person name="Dawe R.K."/>
            <person name="Jiang J."/>
            <person name="Jiang N."/>
            <person name="Presting G.G."/>
            <person name="Wessler S.R."/>
            <person name="Aluru S."/>
            <person name="Martienssen R.A."/>
            <person name="Clifton S.W."/>
            <person name="McCombie W.R."/>
            <person name="Wing R.A."/>
            <person name="Wilson R.K."/>
        </authorList>
    </citation>
    <scope>NUCLEOTIDE SEQUENCE [LARGE SCALE GENOMIC DNA]</scope>
    <source>
        <strain evidence="5">cv. B73</strain>
    </source>
</reference>
<dbReference type="CDD" id="cd05402">
    <property type="entry name" value="NT_PAP_TUTase"/>
    <property type="match status" value="1"/>
</dbReference>
<evidence type="ECO:0000313" key="4">
    <source>
        <dbReference type="EnsemblPlants" id="Zm00001eb195290_P003"/>
    </source>
</evidence>
<evidence type="ECO:0000259" key="2">
    <source>
        <dbReference type="Pfam" id="PF22600"/>
    </source>
</evidence>
<sequence length="431" mass="48046">MVNIHERSPVPACVPAHPDPSSSISPDDWRRLEGATFSVMCKIHPTVSSQHLRARVIDYVQRLFRLHHDGYQVISFGSVPLKTYLPDGDIDLTLLCAAISDENLENEVCAILKSEEQRKDSEFEVKDVKYVPAEVKLVKCKVQNIAVDISVNQIGGPNKVYFLEKVDQNLGKNNLLRRSIMLIKHWCYYESCILGAQRGLVSTYALETLVLYIFHVFHKSLDGPLAVLYRFLDYYSKFDWDNKGISLFGPISLSSLPELVTEPPYTRDDGFLSREAFLKDCAKAFSVPPINSEENPQVFSKKFVNIVDPLKQSNNLGRSISKGNLGRIRKEFYFGACKLGKILQAPACFSANEINRFFRNTLSRADVPVSSPDDVLQAASVSASPGNKGVEGVSKGSSPNNSCDVLCNQFGYIKISDSNNALQNLVVDRPA</sequence>